<proteinExistence type="inferred from homology"/>
<evidence type="ECO:0000256" key="3">
    <source>
        <dbReference type="ARBA" id="ARBA00017057"/>
    </source>
</evidence>
<evidence type="ECO:0000313" key="11">
    <source>
        <dbReference type="EMBL" id="PMD26770.1"/>
    </source>
</evidence>
<dbReference type="OrthoDB" id="29558at2759"/>
<comment type="similarity">
    <text evidence="2">Belongs to the SPCS2 family.</text>
</comment>
<keyword evidence="7 10" id="KW-0472">Membrane</keyword>
<name>A0A2J6QKG9_9HELO</name>
<feature type="transmembrane region" description="Helical" evidence="10">
    <location>
        <begin position="72"/>
        <end position="92"/>
    </location>
</feature>
<dbReference type="Pfam" id="PF06703">
    <property type="entry name" value="SPC25"/>
    <property type="match status" value="1"/>
</dbReference>
<dbReference type="PANTHER" id="PTHR13085:SF0">
    <property type="entry name" value="SIGNAL PEPTIDASE COMPLEX SUBUNIT 2"/>
    <property type="match status" value="1"/>
</dbReference>
<gene>
    <name evidence="11" type="ORF">NA56DRAFT_617534</name>
</gene>
<dbReference type="Proteomes" id="UP000235672">
    <property type="component" value="Unassembled WGS sequence"/>
</dbReference>
<accession>A0A2J6QKG9</accession>
<evidence type="ECO:0000256" key="7">
    <source>
        <dbReference type="ARBA" id="ARBA00023136"/>
    </source>
</evidence>
<keyword evidence="12" id="KW-1185">Reference proteome</keyword>
<evidence type="ECO:0000256" key="6">
    <source>
        <dbReference type="ARBA" id="ARBA00022989"/>
    </source>
</evidence>
<dbReference type="InterPro" id="IPR009582">
    <property type="entry name" value="Spc2/SPCS2"/>
</dbReference>
<keyword evidence="6 10" id="KW-1133">Transmembrane helix</keyword>
<comment type="function">
    <text evidence="8">Component of the signal peptidase complex (SPC) which catalyzes the cleavage of N-terminal signal sequences from nascent proteins as they are translocated into the lumen of the endoplasmic reticulum. Enhances the enzymatic activity of SPC and facilitates the interactions between different components of the translocation site.</text>
</comment>
<dbReference type="GO" id="GO:0045047">
    <property type="term" value="P:protein targeting to ER"/>
    <property type="evidence" value="ECO:0007669"/>
    <property type="project" value="TreeGrafter"/>
</dbReference>
<dbReference type="EMBL" id="KZ613467">
    <property type="protein sequence ID" value="PMD26770.1"/>
    <property type="molecule type" value="Genomic_DNA"/>
</dbReference>
<reference evidence="11 12" key="1">
    <citation type="submission" date="2016-05" db="EMBL/GenBank/DDBJ databases">
        <title>A degradative enzymes factory behind the ericoid mycorrhizal symbiosis.</title>
        <authorList>
            <consortium name="DOE Joint Genome Institute"/>
            <person name="Martino E."/>
            <person name="Morin E."/>
            <person name="Grelet G."/>
            <person name="Kuo A."/>
            <person name="Kohler A."/>
            <person name="Daghino S."/>
            <person name="Barry K."/>
            <person name="Choi C."/>
            <person name="Cichocki N."/>
            <person name="Clum A."/>
            <person name="Copeland A."/>
            <person name="Hainaut M."/>
            <person name="Haridas S."/>
            <person name="Labutti K."/>
            <person name="Lindquist E."/>
            <person name="Lipzen A."/>
            <person name="Khouja H.-R."/>
            <person name="Murat C."/>
            <person name="Ohm R."/>
            <person name="Olson A."/>
            <person name="Spatafora J."/>
            <person name="Veneault-Fourrey C."/>
            <person name="Henrissat B."/>
            <person name="Grigoriev I."/>
            <person name="Martin F."/>
            <person name="Perotto S."/>
        </authorList>
    </citation>
    <scope>NUCLEOTIDE SEQUENCE [LARGE SCALE GENOMIC DNA]</scope>
    <source>
        <strain evidence="11 12">UAMH 7357</strain>
    </source>
</reference>
<evidence type="ECO:0000256" key="4">
    <source>
        <dbReference type="ARBA" id="ARBA00022692"/>
    </source>
</evidence>
<keyword evidence="5" id="KW-0256">Endoplasmic reticulum</keyword>
<dbReference type="GO" id="GO:0006465">
    <property type="term" value="P:signal peptide processing"/>
    <property type="evidence" value="ECO:0007669"/>
    <property type="project" value="InterPro"/>
</dbReference>
<protein>
    <recommendedName>
        <fullName evidence="3">Signal peptidase complex subunit 2</fullName>
    </recommendedName>
</protein>
<dbReference type="AlphaFoldDB" id="A0A2J6QKG9"/>
<organism evidence="11 12">
    <name type="scientific">Hyaloscypha hepaticicola</name>
    <dbReference type="NCBI Taxonomy" id="2082293"/>
    <lineage>
        <taxon>Eukaryota</taxon>
        <taxon>Fungi</taxon>
        <taxon>Dikarya</taxon>
        <taxon>Ascomycota</taxon>
        <taxon>Pezizomycotina</taxon>
        <taxon>Leotiomycetes</taxon>
        <taxon>Helotiales</taxon>
        <taxon>Hyaloscyphaceae</taxon>
        <taxon>Hyaloscypha</taxon>
    </lineage>
</organism>
<feature type="transmembrane region" description="Helical" evidence="10">
    <location>
        <begin position="42"/>
        <end position="60"/>
    </location>
</feature>
<comment type="subcellular location">
    <subcellularLocation>
        <location evidence="1">Endoplasmic reticulum membrane</location>
        <topology evidence="1">Multi-pass membrane protein</topology>
    </subcellularLocation>
</comment>
<evidence type="ECO:0000256" key="2">
    <source>
        <dbReference type="ARBA" id="ARBA00007324"/>
    </source>
</evidence>
<evidence type="ECO:0000256" key="5">
    <source>
        <dbReference type="ARBA" id="ARBA00022824"/>
    </source>
</evidence>
<dbReference type="STRING" id="1745343.A0A2J6QKG9"/>
<evidence type="ECO:0000256" key="1">
    <source>
        <dbReference type="ARBA" id="ARBA00004477"/>
    </source>
</evidence>
<evidence type="ECO:0000313" key="12">
    <source>
        <dbReference type="Proteomes" id="UP000235672"/>
    </source>
</evidence>
<evidence type="ECO:0000256" key="8">
    <source>
        <dbReference type="ARBA" id="ARBA00045608"/>
    </source>
</evidence>
<keyword evidence="4 10" id="KW-0812">Transmembrane</keyword>
<sequence length="233" mass="25481">MAVSTEKISVYSIADLKNTSDDAIPAYLNSLKFTQSHTLSDTRLAIGYSAFAICAATFYWDYKLGFESTKHYTAIAVALYAILNGILTYWIWGVEKGSVYVGTNKSGARIEVSTKMEKYTPIYNLSVTTYGRGGKKETVSIKKPFNLWFDKAGHFVALPFQQMLASGVKIVGEADPTKVVEGKKKEKKVVENNMSMDDKWASLLAESSGVDLDDMAASPAATPGGKKKRGKKA</sequence>
<dbReference type="PANTHER" id="PTHR13085">
    <property type="entry name" value="MICROSOMAL SIGNAL PEPTIDASE 25 KDA SUBUNIT"/>
    <property type="match status" value="1"/>
</dbReference>
<evidence type="ECO:0000256" key="9">
    <source>
        <dbReference type="SAM" id="MobiDB-lite"/>
    </source>
</evidence>
<dbReference type="GO" id="GO:0005787">
    <property type="term" value="C:signal peptidase complex"/>
    <property type="evidence" value="ECO:0007669"/>
    <property type="project" value="InterPro"/>
</dbReference>
<feature type="region of interest" description="Disordered" evidence="9">
    <location>
        <begin position="214"/>
        <end position="233"/>
    </location>
</feature>
<evidence type="ECO:0000256" key="10">
    <source>
        <dbReference type="SAM" id="Phobius"/>
    </source>
</evidence>